<evidence type="ECO:0000256" key="8">
    <source>
        <dbReference type="ARBA" id="ARBA00038035"/>
    </source>
</evidence>
<keyword evidence="6" id="KW-0067">ATP-binding</keyword>
<comment type="similarity">
    <text evidence="8">Belongs to the protein kinase superfamily. STE Ser/Thr protein kinase family. MAP kinase kinase subfamily.</text>
</comment>
<proteinExistence type="inferred from homology"/>
<dbReference type="SUPFAM" id="SSF56112">
    <property type="entry name" value="Protein kinase-like (PK-like)"/>
    <property type="match status" value="1"/>
</dbReference>
<dbReference type="Gene3D" id="3.30.200.20">
    <property type="entry name" value="Phosphorylase Kinase, domain 1"/>
    <property type="match status" value="1"/>
</dbReference>
<dbReference type="GO" id="GO:0016477">
    <property type="term" value="P:cell migration"/>
    <property type="evidence" value="ECO:0007669"/>
    <property type="project" value="UniProtKB-ARBA"/>
</dbReference>
<dbReference type="PANTHER" id="PTHR47238:SF2">
    <property type="entry name" value="DUAL SPECIFICITY MITOGEN-ACTIVATED PROTEIN KINASE KINASE HEMIPTEROUS"/>
    <property type="match status" value="1"/>
</dbReference>
<evidence type="ECO:0000259" key="14">
    <source>
        <dbReference type="PROSITE" id="PS50011"/>
    </source>
</evidence>
<evidence type="ECO:0000256" key="4">
    <source>
        <dbReference type="ARBA" id="ARBA00022741"/>
    </source>
</evidence>
<comment type="catalytic activity">
    <reaction evidence="10">
        <text>L-seryl-[protein] + ATP = O-phospho-L-seryl-[protein] + ADP + H(+)</text>
        <dbReference type="Rhea" id="RHEA:17989"/>
        <dbReference type="Rhea" id="RHEA-COMP:9863"/>
        <dbReference type="Rhea" id="RHEA-COMP:11604"/>
        <dbReference type="ChEBI" id="CHEBI:15378"/>
        <dbReference type="ChEBI" id="CHEBI:29999"/>
        <dbReference type="ChEBI" id="CHEBI:30616"/>
        <dbReference type="ChEBI" id="CHEBI:83421"/>
        <dbReference type="ChEBI" id="CHEBI:456216"/>
        <dbReference type="EC" id="2.7.12.2"/>
    </reaction>
</comment>
<name>A0A336KTZ5_CULSO</name>
<dbReference type="GO" id="GO:0004708">
    <property type="term" value="F:MAP kinase kinase activity"/>
    <property type="evidence" value="ECO:0007669"/>
    <property type="project" value="UniProtKB-EC"/>
</dbReference>
<feature type="domain" description="Protein kinase" evidence="14">
    <location>
        <begin position="49"/>
        <end position="307"/>
    </location>
</feature>
<keyword evidence="4" id="KW-0547">Nucleotide-binding</keyword>
<comment type="catalytic activity">
    <reaction evidence="12">
        <text>L-tyrosyl-[protein] + ATP = O-phospho-L-tyrosyl-[protein] + ADP + H(+)</text>
        <dbReference type="Rhea" id="RHEA:10596"/>
        <dbReference type="Rhea" id="RHEA-COMP:10136"/>
        <dbReference type="Rhea" id="RHEA-COMP:20101"/>
        <dbReference type="ChEBI" id="CHEBI:15378"/>
        <dbReference type="ChEBI" id="CHEBI:30616"/>
        <dbReference type="ChEBI" id="CHEBI:46858"/>
        <dbReference type="ChEBI" id="CHEBI:61978"/>
        <dbReference type="ChEBI" id="CHEBI:456216"/>
        <dbReference type="EC" id="2.7.12.2"/>
    </reaction>
</comment>
<dbReference type="InterPro" id="IPR052468">
    <property type="entry name" value="Dual_spec_MAPK_kinase"/>
</dbReference>
<feature type="compositionally biased region" description="Low complexity" evidence="13">
    <location>
        <begin position="398"/>
        <end position="413"/>
    </location>
</feature>
<protein>
    <recommendedName>
        <fullName evidence="9">mitogen-activated protein kinase kinase</fullName>
        <ecNumber evidence="9">2.7.12.2</ecNumber>
    </recommendedName>
</protein>
<dbReference type="SMART" id="SM00220">
    <property type="entry name" value="S_TKc"/>
    <property type="match status" value="1"/>
</dbReference>
<dbReference type="GO" id="GO:0051239">
    <property type="term" value="P:regulation of multicellular organismal process"/>
    <property type="evidence" value="ECO:0007669"/>
    <property type="project" value="UniProtKB-ARBA"/>
</dbReference>
<feature type="region of interest" description="Disordered" evidence="13">
    <location>
        <begin position="392"/>
        <end position="423"/>
    </location>
</feature>
<dbReference type="EMBL" id="UFQT01000792">
    <property type="protein sequence ID" value="SSX27259.1"/>
    <property type="molecule type" value="Genomic_DNA"/>
</dbReference>
<dbReference type="EMBL" id="UFQS01000792">
    <property type="protein sequence ID" value="SSX06915.1"/>
    <property type="molecule type" value="Genomic_DNA"/>
</dbReference>
<dbReference type="GO" id="GO:0004674">
    <property type="term" value="F:protein serine/threonine kinase activity"/>
    <property type="evidence" value="ECO:0007669"/>
    <property type="project" value="UniProtKB-KW"/>
</dbReference>
<dbReference type="Gene3D" id="1.10.510.10">
    <property type="entry name" value="Transferase(Phosphotransferase) domain 1"/>
    <property type="match status" value="1"/>
</dbReference>
<evidence type="ECO:0000256" key="9">
    <source>
        <dbReference type="ARBA" id="ARBA00038999"/>
    </source>
</evidence>
<evidence type="ECO:0000256" key="7">
    <source>
        <dbReference type="ARBA" id="ARBA00023137"/>
    </source>
</evidence>
<comment type="catalytic activity">
    <reaction evidence="11">
        <text>L-threonyl-[protein] + ATP = O-phospho-L-threonyl-[protein] + ADP + H(+)</text>
        <dbReference type="Rhea" id="RHEA:46608"/>
        <dbReference type="Rhea" id="RHEA-COMP:11060"/>
        <dbReference type="Rhea" id="RHEA-COMP:11605"/>
        <dbReference type="ChEBI" id="CHEBI:15378"/>
        <dbReference type="ChEBI" id="CHEBI:30013"/>
        <dbReference type="ChEBI" id="CHEBI:30616"/>
        <dbReference type="ChEBI" id="CHEBI:61977"/>
        <dbReference type="ChEBI" id="CHEBI:456216"/>
        <dbReference type="EC" id="2.7.12.2"/>
    </reaction>
</comment>
<dbReference type="PROSITE" id="PS00108">
    <property type="entry name" value="PROTEIN_KINASE_ST"/>
    <property type="match status" value="1"/>
</dbReference>
<evidence type="ECO:0000256" key="5">
    <source>
        <dbReference type="ARBA" id="ARBA00022777"/>
    </source>
</evidence>
<dbReference type="EC" id="2.7.12.2" evidence="9"/>
<dbReference type="InterPro" id="IPR011009">
    <property type="entry name" value="Kinase-like_dom_sf"/>
</dbReference>
<sequence length="694" mass="78318">MESRKDLKLPFGRRKTRHAESTEKFKNIMGRNKILIIDGKEWKSEREEMEDQGEIGYGTCGHVQKMIHLPTRTPMAVKQMRRTGNEEENKRIAMDLDVVLKSHDCPYIVRCFGCFILDAEVWICMELMSTCFDRLLKHTNNAGIPERILGKVTVATVKALSYLKDKHGVIHRDVKPSNILIDTLGNIKLCDFGISGRLVDSKAKTRSAGCAAYMSPERIDPKQGQYDIRADVWALGITLIELATGVLPYQSCKNEFEVLTMVLGSSPPRLPDNGGFTVQFNRFVNLCLTKDYNERPKYPELLEEPFIKFYIETRVDVDKWYESICKEYNIDYQREPTQRPKLSLPPSVPMKPLQVVNGSNNNSFQFPNTTQSDLVDFQLQFNTRKQSEFKFEPLSRTPNLSSRPDRSLSPPNSISTPPARRSRGLISGGLNKCICEIKNSVENLKDKTSPILLKRYCHQQSQLSFINGDSKTCPKCNGGRKALSANAATGPTYSNGFSPVPQRQFSHDSPHIPSRFREDNLPRHHRSTDTILNSYDSCDTTTNQLTTLTISSNSNTSTITNISSSNNSNHLAPFYTKEVVFASSSSSTTSPSINGNRVAIMTQQYQNQIKTTTTNPLRSPPPPLRPRRSHEPPPELPMPRNYPQYRNGTKRDPEPQQTTTTQGHENGTTNGTNGTFSLLGSFSNPFTNRNRKMS</sequence>
<evidence type="ECO:0000256" key="11">
    <source>
        <dbReference type="ARBA" id="ARBA00049299"/>
    </source>
</evidence>
<dbReference type="FunFam" id="3.30.200.20:FF:000040">
    <property type="entry name" value="Dual specificity mitogen-activated protein kinase kinase"/>
    <property type="match status" value="1"/>
</dbReference>
<dbReference type="InterPro" id="IPR000719">
    <property type="entry name" value="Prot_kinase_dom"/>
</dbReference>
<dbReference type="GO" id="GO:0030707">
    <property type="term" value="P:follicle cell of egg chamber development"/>
    <property type="evidence" value="ECO:0007669"/>
    <property type="project" value="UniProtKB-ARBA"/>
</dbReference>
<feature type="compositionally biased region" description="Polar residues" evidence="13">
    <location>
        <begin position="676"/>
        <end position="688"/>
    </location>
</feature>
<dbReference type="GO" id="GO:0005524">
    <property type="term" value="F:ATP binding"/>
    <property type="evidence" value="ECO:0007669"/>
    <property type="project" value="UniProtKB-KW"/>
</dbReference>
<reference evidence="16" key="2">
    <citation type="submission" date="2018-07" db="EMBL/GenBank/DDBJ databases">
        <authorList>
            <person name="Quirk P.G."/>
            <person name="Krulwich T.A."/>
        </authorList>
    </citation>
    <scope>NUCLEOTIDE SEQUENCE</scope>
</reference>
<organism evidence="15">
    <name type="scientific">Culicoides sonorensis</name>
    <name type="common">Biting midge</name>
    <dbReference type="NCBI Taxonomy" id="179676"/>
    <lineage>
        <taxon>Eukaryota</taxon>
        <taxon>Metazoa</taxon>
        <taxon>Ecdysozoa</taxon>
        <taxon>Arthropoda</taxon>
        <taxon>Hexapoda</taxon>
        <taxon>Insecta</taxon>
        <taxon>Pterygota</taxon>
        <taxon>Neoptera</taxon>
        <taxon>Endopterygota</taxon>
        <taxon>Diptera</taxon>
        <taxon>Nematocera</taxon>
        <taxon>Chironomoidea</taxon>
        <taxon>Ceratopogonidae</taxon>
        <taxon>Ceratopogoninae</taxon>
        <taxon>Culicoides</taxon>
        <taxon>Monoculicoides</taxon>
    </lineage>
</organism>
<keyword evidence="2" id="KW-0597">Phosphoprotein</keyword>
<evidence type="ECO:0000256" key="13">
    <source>
        <dbReference type="SAM" id="MobiDB-lite"/>
    </source>
</evidence>
<evidence type="ECO:0000313" key="15">
    <source>
        <dbReference type="EMBL" id="SSX06915.1"/>
    </source>
</evidence>
<keyword evidence="7" id="KW-0829">Tyrosine-protein kinase</keyword>
<evidence type="ECO:0000256" key="6">
    <source>
        <dbReference type="ARBA" id="ARBA00022840"/>
    </source>
</evidence>
<keyword evidence="3" id="KW-0808">Transferase</keyword>
<evidence type="ECO:0000256" key="3">
    <source>
        <dbReference type="ARBA" id="ARBA00022679"/>
    </source>
</evidence>
<dbReference type="OMA" id="WMMEREP"/>
<dbReference type="GO" id="GO:0043068">
    <property type="term" value="P:positive regulation of programmed cell death"/>
    <property type="evidence" value="ECO:0007669"/>
    <property type="project" value="UniProtKB-ARBA"/>
</dbReference>
<dbReference type="GO" id="GO:0006950">
    <property type="term" value="P:response to stress"/>
    <property type="evidence" value="ECO:0007669"/>
    <property type="project" value="UniProtKB-ARBA"/>
</dbReference>
<dbReference type="GO" id="GO:0004713">
    <property type="term" value="F:protein tyrosine kinase activity"/>
    <property type="evidence" value="ECO:0007669"/>
    <property type="project" value="UniProtKB-KW"/>
</dbReference>
<evidence type="ECO:0000313" key="16">
    <source>
        <dbReference type="EMBL" id="SSX27259.1"/>
    </source>
</evidence>
<evidence type="ECO:0000256" key="2">
    <source>
        <dbReference type="ARBA" id="ARBA00022553"/>
    </source>
</evidence>
<dbReference type="PROSITE" id="PS50011">
    <property type="entry name" value="PROTEIN_KINASE_DOM"/>
    <property type="match status" value="1"/>
</dbReference>
<feature type="region of interest" description="Disordered" evidence="13">
    <location>
        <begin position="611"/>
        <end position="694"/>
    </location>
</feature>
<evidence type="ECO:0000256" key="1">
    <source>
        <dbReference type="ARBA" id="ARBA00022527"/>
    </source>
</evidence>
<dbReference type="Pfam" id="PF00069">
    <property type="entry name" value="Pkinase"/>
    <property type="match status" value="1"/>
</dbReference>
<accession>A0A336KTZ5</accession>
<feature type="compositionally biased region" description="Low complexity" evidence="13">
    <location>
        <begin position="656"/>
        <end position="675"/>
    </location>
</feature>
<dbReference type="AlphaFoldDB" id="A0A336KTZ5"/>
<evidence type="ECO:0000256" key="12">
    <source>
        <dbReference type="ARBA" id="ARBA00051693"/>
    </source>
</evidence>
<dbReference type="FunFam" id="1.10.510.10:FF:000432">
    <property type="entry name" value="mitogen-activated protein kinase kinase 3"/>
    <property type="match status" value="1"/>
</dbReference>
<dbReference type="PANTHER" id="PTHR47238">
    <property type="entry name" value="MITOGEN-ACTIVATED PROTEIN KINASE KINASE 5"/>
    <property type="match status" value="1"/>
</dbReference>
<keyword evidence="5" id="KW-0418">Kinase</keyword>
<dbReference type="GO" id="GO:0010508">
    <property type="term" value="P:positive regulation of autophagy"/>
    <property type="evidence" value="ECO:0007669"/>
    <property type="project" value="UniProtKB-ARBA"/>
</dbReference>
<keyword evidence="1" id="KW-0723">Serine/threonine-protein kinase</keyword>
<dbReference type="InterPro" id="IPR008271">
    <property type="entry name" value="Ser/Thr_kinase_AS"/>
</dbReference>
<dbReference type="VEuPathDB" id="VectorBase:CSON014332"/>
<evidence type="ECO:0000256" key="10">
    <source>
        <dbReference type="ARBA" id="ARBA00049014"/>
    </source>
</evidence>
<dbReference type="CDD" id="cd06618">
    <property type="entry name" value="PKc_MKK7"/>
    <property type="match status" value="1"/>
</dbReference>
<dbReference type="GO" id="GO:0005829">
    <property type="term" value="C:cytosol"/>
    <property type="evidence" value="ECO:0007669"/>
    <property type="project" value="UniProtKB-ARBA"/>
</dbReference>
<gene>
    <name evidence="15" type="primary">CSON014332</name>
</gene>
<reference evidence="15" key="1">
    <citation type="submission" date="2018-04" db="EMBL/GenBank/DDBJ databases">
        <authorList>
            <person name="Go L.Y."/>
            <person name="Mitchell J.A."/>
        </authorList>
    </citation>
    <scope>NUCLEOTIDE SEQUENCE</scope>
    <source>
        <tissue evidence="15">Whole organism</tissue>
    </source>
</reference>